<proteinExistence type="predicted"/>
<feature type="chain" id="PRO_5047396377" description="Secreted protein" evidence="2">
    <location>
        <begin position="26"/>
        <end position="272"/>
    </location>
</feature>
<keyword evidence="4" id="KW-1185">Reference proteome</keyword>
<evidence type="ECO:0000256" key="2">
    <source>
        <dbReference type="SAM" id="SignalP"/>
    </source>
</evidence>
<evidence type="ECO:0008006" key="5">
    <source>
        <dbReference type="Google" id="ProtNLM"/>
    </source>
</evidence>
<keyword evidence="2" id="KW-0732">Signal</keyword>
<dbReference type="EMBL" id="CATKSN020000234">
    <property type="protein sequence ID" value="CAI9149327.1"/>
    <property type="molecule type" value="Genomic_DNA"/>
</dbReference>
<gene>
    <name evidence="3" type="ORF">MRATA1EN1_LOCUS30945</name>
</gene>
<comment type="caution">
    <text evidence="3">The sequence shown here is derived from an EMBL/GenBank/DDBJ whole genome shotgun (WGS) entry which is preliminary data.</text>
</comment>
<feature type="signal peptide" evidence="2">
    <location>
        <begin position="1"/>
        <end position="25"/>
    </location>
</feature>
<feature type="region of interest" description="Disordered" evidence="1">
    <location>
        <begin position="74"/>
        <end position="97"/>
    </location>
</feature>
<feature type="compositionally biased region" description="Acidic residues" evidence="1">
    <location>
        <begin position="83"/>
        <end position="92"/>
    </location>
</feature>
<dbReference type="Proteomes" id="UP001176941">
    <property type="component" value="Unassembled WGS sequence"/>
</dbReference>
<evidence type="ECO:0000313" key="4">
    <source>
        <dbReference type="Proteomes" id="UP001176941"/>
    </source>
</evidence>
<organism evidence="3 4">
    <name type="scientific">Rangifer tarandus platyrhynchus</name>
    <name type="common">Svalbard reindeer</name>
    <dbReference type="NCBI Taxonomy" id="3082113"/>
    <lineage>
        <taxon>Eukaryota</taxon>
        <taxon>Metazoa</taxon>
        <taxon>Chordata</taxon>
        <taxon>Craniata</taxon>
        <taxon>Vertebrata</taxon>
        <taxon>Euteleostomi</taxon>
        <taxon>Mammalia</taxon>
        <taxon>Eutheria</taxon>
        <taxon>Laurasiatheria</taxon>
        <taxon>Artiodactyla</taxon>
        <taxon>Ruminantia</taxon>
        <taxon>Pecora</taxon>
        <taxon>Cervidae</taxon>
        <taxon>Odocoileinae</taxon>
        <taxon>Rangifer</taxon>
    </lineage>
</organism>
<name>A0ABN8XJ60_RANTA</name>
<sequence>MIRDRAVHACTAATFLCSLVCTTRCSVTRCMPVPANALDERPCGVRLNAAGTEHPDHIYGFSCFKAKGISVDPTASTRPAPDAVDDPGDVEDFASRSRGSLEEEEYDSVLTGFAQGAADALLSYSSHALQLLEYIRLLRHCEFRCRREPATTPRASWGKLSLVVFASEHAPRIQRILHFDPPPLRVKRLIRVALRAQKTPHRSATESAQRYRGDVAASVPGKVTDVRTTKITLRRRERVCSGVCAWTAFACPVCRKRTSRHHFRDKLYACTT</sequence>
<accession>A0ABN8XJ60</accession>
<evidence type="ECO:0000313" key="3">
    <source>
        <dbReference type="EMBL" id="CAI9149327.1"/>
    </source>
</evidence>
<protein>
    <recommendedName>
        <fullName evidence="5">Secreted protein</fullName>
    </recommendedName>
</protein>
<reference evidence="3" key="1">
    <citation type="submission" date="2023-04" db="EMBL/GenBank/DDBJ databases">
        <authorList>
            <consortium name="ELIXIR-Norway"/>
        </authorList>
    </citation>
    <scope>NUCLEOTIDE SEQUENCE [LARGE SCALE GENOMIC DNA]</scope>
</reference>
<evidence type="ECO:0000256" key="1">
    <source>
        <dbReference type="SAM" id="MobiDB-lite"/>
    </source>
</evidence>